<name>A0A6G3ZSZ8_9BACL</name>
<dbReference type="InterPro" id="IPR001480">
    <property type="entry name" value="Bulb-type_lectin_dom"/>
</dbReference>
<dbReference type="Gene3D" id="2.90.10.10">
    <property type="entry name" value="Bulb-type lectin domain"/>
    <property type="match status" value="2"/>
</dbReference>
<gene>
    <name evidence="3" type="ORF">GK047_04785</name>
</gene>
<sequence length="143" mass="16203">MKKLVVFLSVLCMMLTFSVPTFAKAGEDHLNYGEGLSKGQSLVSKNGLYTLAMQFDGNLVLYGRGTALWDTHTYGNPHVTEARLVYSGYFGLLGDDRDFYWTSNNRDYVPGILLVLQDDGNLVLYSKYDSTYFPVWDTNTYIH</sequence>
<evidence type="ECO:0000256" key="1">
    <source>
        <dbReference type="SAM" id="SignalP"/>
    </source>
</evidence>
<reference evidence="3" key="1">
    <citation type="submission" date="2020-02" db="EMBL/GenBank/DDBJ databases">
        <authorList>
            <person name="Shen X.-R."/>
            <person name="Zhang Y.-X."/>
        </authorList>
    </citation>
    <scope>NUCLEOTIDE SEQUENCE</scope>
    <source>
        <strain evidence="3">SYP-B3998</strain>
    </source>
</reference>
<comment type="caution">
    <text evidence="3">The sequence shown here is derived from an EMBL/GenBank/DDBJ whole genome shotgun (WGS) entry which is preliminary data.</text>
</comment>
<evidence type="ECO:0000259" key="2">
    <source>
        <dbReference type="PROSITE" id="PS50927"/>
    </source>
</evidence>
<evidence type="ECO:0000313" key="3">
    <source>
        <dbReference type="EMBL" id="NEW05333.1"/>
    </source>
</evidence>
<organism evidence="3">
    <name type="scientific">Paenibacillus sp. SYP-B3998</name>
    <dbReference type="NCBI Taxonomy" id="2678564"/>
    <lineage>
        <taxon>Bacteria</taxon>
        <taxon>Bacillati</taxon>
        <taxon>Bacillota</taxon>
        <taxon>Bacilli</taxon>
        <taxon>Bacillales</taxon>
        <taxon>Paenibacillaceae</taxon>
        <taxon>Paenibacillus</taxon>
    </lineage>
</organism>
<dbReference type="AlphaFoldDB" id="A0A6G3ZSZ8"/>
<feature type="signal peptide" evidence="1">
    <location>
        <begin position="1"/>
        <end position="23"/>
    </location>
</feature>
<dbReference type="PROSITE" id="PS50927">
    <property type="entry name" value="BULB_LECTIN"/>
    <property type="match status" value="1"/>
</dbReference>
<feature type="chain" id="PRO_5039631417" evidence="1">
    <location>
        <begin position="24"/>
        <end position="143"/>
    </location>
</feature>
<protein>
    <submittedName>
        <fullName evidence="3">Lectin</fullName>
    </submittedName>
</protein>
<proteinExistence type="predicted"/>
<dbReference type="InterPro" id="IPR036426">
    <property type="entry name" value="Bulb-type_lectin_dom_sf"/>
</dbReference>
<dbReference type="SMART" id="SM00108">
    <property type="entry name" value="B_lectin"/>
    <property type="match status" value="1"/>
</dbReference>
<dbReference type="EMBL" id="JAAIKC010000001">
    <property type="protein sequence ID" value="NEW05333.1"/>
    <property type="molecule type" value="Genomic_DNA"/>
</dbReference>
<keyword evidence="1" id="KW-0732">Signal</keyword>
<accession>A0A6G3ZSZ8</accession>
<dbReference type="RefSeq" id="WP_163941905.1">
    <property type="nucleotide sequence ID" value="NZ_JAAIKC010000001.1"/>
</dbReference>
<feature type="domain" description="Bulb-type lectin" evidence="2">
    <location>
        <begin position="27"/>
        <end position="137"/>
    </location>
</feature>
<dbReference type="SUPFAM" id="SSF51110">
    <property type="entry name" value="alpha-D-mannose-specific plant lectins"/>
    <property type="match status" value="1"/>
</dbReference>